<protein>
    <submittedName>
        <fullName evidence="1">Uncharacterized protein</fullName>
    </submittedName>
</protein>
<keyword evidence="2" id="KW-1185">Reference proteome</keyword>
<reference evidence="1 2" key="2">
    <citation type="journal article" date="2022" name="Mol. Ecol. Resour.">
        <title>The genomes of chicory, endive, great burdock and yacon provide insights into Asteraceae paleo-polyploidization history and plant inulin production.</title>
        <authorList>
            <person name="Fan W."/>
            <person name="Wang S."/>
            <person name="Wang H."/>
            <person name="Wang A."/>
            <person name="Jiang F."/>
            <person name="Liu H."/>
            <person name="Zhao H."/>
            <person name="Xu D."/>
            <person name="Zhang Y."/>
        </authorList>
    </citation>
    <scope>NUCLEOTIDE SEQUENCE [LARGE SCALE GENOMIC DNA]</scope>
    <source>
        <strain evidence="2">cv. Niubang</strain>
    </source>
</reference>
<name>A0ACB9A8U6_ARCLA</name>
<reference evidence="2" key="1">
    <citation type="journal article" date="2022" name="Mol. Ecol. Resour.">
        <title>The genomes of chicory, endive, great burdock and yacon provide insights into Asteraceae palaeo-polyploidization history and plant inulin production.</title>
        <authorList>
            <person name="Fan W."/>
            <person name="Wang S."/>
            <person name="Wang H."/>
            <person name="Wang A."/>
            <person name="Jiang F."/>
            <person name="Liu H."/>
            <person name="Zhao H."/>
            <person name="Xu D."/>
            <person name="Zhang Y."/>
        </authorList>
    </citation>
    <scope>NUCLEOTIDE SEQUENCE [LARGE SCALE GENOMIC DNA]</scope>
    <source>
        <strain evidence="2">cv. Niubang</strain>
    </source>
</reference>
<evidence type="ECO:0000313" key="2">
    <source>
        <dbReference type="Proteomes" id="UP001055879"/>
    </source>
</evidence>
<accession>A0ACB9A8U6</accession>
<comment type="caution">
    <text evidence="1">The sequence shown here is derived from an EMBL/GenBank/DDBJ whole genome shotgun (WGS) entry which is preliminary data.</text>
</comment>
<dbReference type="EMBL" id="CM042054">
    <property type="protein sequence ID" value="KAI3706273.1"/>
    <property type="molecule type" value="Genomic_DNA"/>
</dbReference>
<proteinExistence type="predicted"/>
<organism evidence="1 2">
    <name type="scientific">Arctium lappa</name>
    <name type="common">Greater burdock</name>
    <name type="synonym">Lappa major</name>
    <dbReference type="NCBI Taxonomy" id="4217"/>
    <lineage>
        <taxon>Eukaryota</taxon>
        <taxon>Viridiplantae</taxon>
        <taxon>Streptophyta</taxon>
        <taxon>Embryophyta</taxon>
        <taxon>Tracheophyta</taxon>
        <taxon>Spermatophyta</taxon>
        <taxon>Magnoliopsida</taxon>
        <taxon>eudicotyledons</taxon>
        <taxon>Gunneridae</taxon>
        <taxon>Pentapetalae</taxon>
        <taxon>asterids</taxon>
        <taxon>campanulids</taxon>
        <taxon>Asterales</taxon>
        <taxon>Asteraceae</taxon>
        <taxon>Carduoideae</taxon>
        <taxon>Cardueae</taxon>
        <taxon>Arctiinae</taxon>
        <taxon>Arctium</taxon>
    </lineage>
</organism>
<sequence>MLWPTTGEENRLMRRQLSGMGRSMKEDKPKTFEKRSMANLMLITFLHQELYKSVLCVSKVVDNSYMFTKNSDGL</sequence>
<gene>
    <name evidence="1" type="ORF">L6452_23892</name>
</gene>
<dbReference type="Proteomes" id="UP001055879">
    <property type="component" value="Linkage Group LG08"/>
</dbReference>
<evidence type="ECO:0000313" key="1">
    <source>
        <dbReference type="EMBL" id="KAI3706273.1"/>
    </source>
</evidence>